<dbReference type="Gene3D" id="3.40.50.1010">
    <property type="entry name" value="5'-nuclease"/>
    <property type="match status" value="1"/>
</dbReference>
<dbReference type="CDD" id="cd18678">
    <property type="entry name" value="PIN_MtVapC25_VapC33-like"/>
    <property type="match status" value="1"/>
</dbReference>
<evidence type="ECO:0000256" key="5">
    <source>
        <dbReference type="ARBA" id="ARBA00022801"/>
    </source>
</evidence>
<keyword evidence="7" id="KW-0800">Toxin</keyword>
<dbReference type="RefSeq" id="WP_045374217.1">
    <property type="nucleotide sequence ID" value="NZ_BBKA01000012.1"/>
</dbReference>
<keyword evidence="2 7" id="KW-1277">Toxin-antitoxin system</keyword>
<dbReference type="Proteomes" id="UP000193487">
    <property type="component" value="Unassembled WGS sequence"/>
</dbReference>
<dbReference type="EMBL" id="LQPE01000166">
    <property type="protein sequence ID" value="ORV97524.1"/>
    <property type="molecule type" value="Genomic_DNA"/>
</dbReference>
<evidence type="ECO:0000256" key="7">
    <source>
        <dbReference type="HAMAP-Rule" id="MF_00265"/>
    </source>
</evidence>
<evidence type="ECO:0000313" key="10">
    <source>
        <dbReference type="Proteomes" id="UP000193487"/>
    </source>
</evidence>
<dbReference type="GO" id="GO:0000287">
    <property type="term" value="F:magnesium ion binding"/>
    <property type="evidence" value="ECO:0007669"/>
    <property type="project" value="UniProtKB-UniRule"/>
</dbReference>
<dbReference type="GO" id="GO:0090729">
    <property type="term" value="F:toxin activity"/>
    <property type="evidence" value="ECO:0007669"/>
    <property type="project" value="UniProtKB-KW"/>
</dbReference>
<name>A0A1X1XFG2_9MYCO</name>
<sequence>MFLLDVNVVLAAHRGDHPDHQTVRPWFDQLLTGDEPFSVPNAVWASFLRLATNRRIFEVPSPRAEAFAFIEATSAQPHHLPTNPGPRHVALLREICDEADASGDLIPDAVLAAIAAEHHCHVVTLDRDFARFTSVRHIRPGI</sequence>
<dbReference type="InterPro" id="IPR029060">
    <property type="entry name" value="PIN-like_dom_sf"/>
</dbReference>
<proteinExistence type="inferred from homology"/>
<evidence type="ECO:0000259" key="8">
    <source>
        <dbReference type="Pfam" id="PF01850"/>
    </source>
</evidence>
<feature type="binding site" evidence="7">
    <location>
        <position position="108"/>
    </location>
    <ligand>
        <name>Mg(2+)</name>
        <dbReference type="ChEBI" id="CHEBI:18420"/>
    </ligand>
</feature>
<dbReference type="OrthoDB" id="556169at2"/>
<evidence type="ECO:0000256" key="4">
    <source>
        <dbReference type="ARBA" id="ARBA00022723"/>
    </source>
</evidence>
<evidence type="ECO:0000256" key="1">
    <source>
        <dbReference type="ARBA" id="ARBA00001946"/>
    </source>
</evidence>
<evidence type="ECO:0000256" key="3">
    <source>
        <dbReference type="ARBA" id="ARBA00022722"/>
    </source>
</evidence>
<evidence type="ECO:0000256" key="2">
    <source>
        <dbReference type="ARBA" id="ARBA00022649"/>
    </source>
</evidence>
<keyword evidence="10" id="KW-1185">Reference proteome</keyword>
<dbReference type="GO" id="GO:0045926">
    <property type="term" value="P:negative regulation of growth"/>
    <property type="evidence" value="ECO:0007669"/>
    <property type="project" value="UniProtKB-ARBA"/>
</dbReference>
<reference evidence="9 10" key="1">
    <citation type="submission" date="2016-01" db="EMBL/GenBank/DDBJ databases">
        <title>The new phylogeny of the genus Mycobacterium.</title>
        <authorList>
            <person name="Tarcisio F."/>
            <person name="Conor M."/>
            <person name="Antonella G."/>
            <person name="Elisabetta G."/>
            <person name="Giulia F.S."/>
            <person name="Sara T."/>
            <person name="Anna F."/>
            <person name="Clotilde B."/>
            <person name="Roberto B."/>
            <person name="Veronica D.S."/>
            <person name="Fabio R."/>
            <person name="Monica P."/>
            <person name="Olivier J."/>
            <person name="Enrico T."/>
            <person name="Nicola S."/>
        </authorList>
    </citation>
    <scope>NUCLEOTIDE SEQUENCE [LARGE SCALE GENOMIC DNA]</scope>
    <source>
        <strain evidence="9 10">DSM 45166</strain>
    </source>
</reference>
<dbReference type="SUPFAM" id="SSF88723">
    <property type="entry name" value="PIN domain-like"/>
    <property type="match status" value="1"/>
</dbReference>
<dbReference type="InterPro" id="IPR002716">
    <property type="entry name" value="PIN_dom"/>
</dbReference>
<comment type="function">
    <text evidence="7">Toxic component of a toxin-antitoxin (TA) system. An RNase.</text>
</comment>
<dbReference type="EC" id="3.1.-.-" evidence="7"/>
<feature type="domain" description="PIN" evidence="8">
    <location>
        <begin position="3"/>
        <end position="132"/>
    </location>
</feature>
<keyword evidence="3 7" id="KW-0540">Nuclease</keyword>
<keyword evidence="5 7" id="KW-0378">Hydrolase</keyword>
<comment type="caution">
    <text evidence="9">The sequence shown here is derived from an EMBL/GenBank/DDBJ whole genome shotgun (WGS) entry which is preliminary data.</text>
</comment>
<evidence type="ECO:0000256" key="6">
    <source>
        <dbReference type="ARBA" id="ARBA00022842"/>
    </source>
</evidence>
<keyword evidence="6 7" id="KW-0460">Magnesium</keyword>
<keyword evidence="4 7" id="KW-0479">Metal-binding</keyword>
<accession>A0A1X1XFG2</accession>
<dbReference type="InterPro" id="IPR022907">
    <property type="entry name" value="VapC_family"/>
</dbReference>
<feature type="binding site" evidence="7">
    <location>
        <position position="5"/>
    </location>
    <ligand>
        <name>Mg(2+)</name>
        <dbReference type="ChEBI" id="CHEBI:18420"/>
    </ligand>
</feature>
<dbReference type="GO" id="GO:0016788">
    <property type="term" value="F:hydrolase activity, acting on ester bonds"/>
    <property type="evidence" value="ECO:0007669"/>
    <property type="project" value="InterPro"/>
</dbReference>
<evidence type="ECO:0000313" key="9">
    <source>
        <dbReference type="EMBL" id="ORV97524.1"/>
    </source>
</evidence>
<comment type="similarity">
    <text evidence="7">Belongs to the PINc/VapC protein family.</text>
</comment>
<dbReference type="HAMAP" id="MF_00265">
    <property type="entry name" value="VapC_Nob1"/>
    <property type="match status" value="1"/>
</dbReference>
<dbReference type="NCBIfam" id="TIGR00028">
    <property type="entry name" value="Mtu_PIN_fam"/>
    <property type="match status" value="1"/>
</dbReference>
<dbReference type="GO" id="GO:0004540">
    <property type="term" value="F:RNA nuclease activity"/>
    <property type="evidence" value="ECO:0007669"/>
    <property type="project" value="InterPro"/>
</dbReference>
<protein>
    <recommendedName>
        <fullName evidence="7">Ribonuclease VapC</fullName>
        <shortName evidence="7">RNase VapC</shortName>
        <ecNumber evidence="7">3.1.-.-</ecNumber>
    </recommendedName>
    <alternativeName>
        <fullName evidence="7">Toxin VapC</fullName>
    </alternativeName>
</protein>
<dbReference type="AlphaFoldDB" id="A0A1X1XFG2"/>
<comment type="cofactor">
    <cofactor evidence="1 7">
        <name>Mg(2+)</name>
        <dbReference type="ChEBI" id="CHEBI:18420"/>
    </cofactor>
</comment>
<organism evidence="9 10">
    <name type="scientific">Mycobacterium kyorinense</name>
    <dbReference type="NCBI Taxonomy" id="487514"/>
    <lineage>
        <taxon>Bacteria</taxon>
        <taxon>Bacillati</taxon>
        <taxon>Actinomycetota</taxon>
        <taxon>Actinomycetes</taxon>
        <taxon>Mycobacteriales</taxon>
        <taxon>Mycobacteriaceae</taxon>
        <taxon>Mycobacterium</taxon>
    </lineage>
</organism>
<gene>
    <name evidence="7" type="primary">vapC</name>
    <name evidence="9" type="ORF">AWC14_15150</name>
</gene>
<dbReference type="Pfam" id="PF01850">
    <property type="entry name" value="PIN"/>
    <property type="match status" value="1"/>
</dbReference>
<dbReference type="InterPro" id="IPR006226">
    <property type="entry name" value="Mtu_PIN"/>
</dbReference>